<dbReference type="GO" id="GO:0006351">
    <property type="term" value="P:DNA-templated transcription"/>
    <property type="evidence" value="ECO:0007669"/>
    <property type="project" value="InterPro"/>
</dbReference>
<dbReference type="SUPFAM" id="SSF51905">
    <property type="entry name" value="FAD/NAD(P)-binding domain"/>
    <property type="match status" value="1"/>
</dbReference>
<dbReference type="Gene3D" id="3.40.50.300">
    <property type="entry name" value="P-loop containing nucleotide triphosphate hydrolases"/>
    <property type="match status" value="1"/>
</dbReference>
<protein>
    <recommendedName>
        <fullName evidence="8">Transcription factor domain-containing protein</fullName>
    </recommendedName>
</protein>
<keyword evidence="3" id="KW-0472">Membrane</keyword>
<dbReference type="InterPro" id="IPR027417">
    <property type="entry name" value="P-loop_NTPase"/>
</dbReference>
<comment type="caution">
    <text evidence="6">The sequence shown here is derived from an EMBL/GenBank/DDBJ whole genome shotgun (WGS) entry which is preliminary data.</text>
</comment>
<evidence type="ECO:0000259" key="5">
    <source>
        <dbReference type="Pfam" id="PF04082"/>
    </source>
</evidence>
<evidence type="ECO:0000313" key="6">
    <source>
        <dbReference type="EMBL" id="KAK2074201.1"/>
    </source>
</evidence>
<evidence type="ECO:0000259" key="4">
    <source>
        <dbReference type="Pfam" id="PF01266"/>
    </source>
</evidence>
<dbReference type="Pfam" id="PF13671">
    <property type="entry name" value="AAA_33"/>
    <property type="match status" value="1"/>
</dbReference>
<dbReference type="Gene3D" id="3.30.9.10">
    <property type="entry name" value="D-Amino Acid Oxidase, subunit A, domain 2"/>
    <property type="match status" value="1"/>
</dbReference>
<dbReference type="GO" id="GO:0003690">
    <property type="term" value="F:double-stranded DNA binding"/>
    <property type="evidence" value="ECO:0007669"/>
    <property type="project" value="TreeGrafter"/>
</dbReference>
<dbReference type="InterPro" id="IPR006549">
    <property type="entry name" value="HAD-SF_hydro_IIIA"/>
</dbReference>
<dbReference type="GO" id="GO:0046404">
    <property type="term" value="F:ATP-dependent polydeoxyribonucleotide 5'-hydroxyl-kinase activity"/>
    <property type="evidence" value="ECO:0007669"/>
    <property type="project" value="TreeGrafter"/>
</dbReference>
<feature type="transmembrane region" description="Helical" evidence="3">
    <location>
        <begin position="7"/>
        <end position="26"/>
    </location>
</feature>
<dbReference type="FunFam" id="3.40.50.300:FF:000737">
    <property type="entry name" value="Bifunctional polynucleotide phosphatase/kinase"/>
    <property type="match status" value="1"/>
</dbReference>
<feature type="domain" description="Xylanolytic transcriptional activator regulatory" evidence="5">
    <location>
        <begin position="518"/>
        <end position="651"/>
    </location>
</feature>
<feature type="compositionally biased region" description="Polar residues" evidence="2">
    <location>
        <begin position="1091"/>
        <end position="1111"/>
    </location>
</feature>
<gene>
    <name evidence="6" type="ORF">P8C59_008425</name>
</gene>
<dbReference type="InterPro" id="IPR036412">
    <property type="entry name" value="HAD-like_sf"/>
</dbReference>
<dbReference type="EMBL" id="JAQQPM010000008">
    <property type="protein sequence ID" value="KAK2074201.1"/>
    <property type="molecule type" value="Genomic_DNA"/>
</dbReference>
<organism evidence="6 7">
    <name type="scientific">Phyllachora maydis</name>
    <dbReference type="NCBI Taxonomy" id="1825666"/>
    <lineage>
        <taxon>Eukaryota</taxon>
        <taxon>Fungi</taxon>
        <taxon>Dikarya</taxon>
        <taxon>Ascomycota</taxon>
        <taxon>Pezizomycotina</taxon>
        <taxon>Sordariomycetes</taxon>
        <taxon>Sordariomycetidae</taxon>
        <taxon>Phyllachorales</taxon>
        <taxon>Phyllachoraceae</taxon>
        <taxon>Phyllachora</taxon>
    </lineage>
</organism>
<dbReference type="InterPro" id="IPR023214">
    <property type="entry name" value="HAD_sf"/>
</dbReference>
<dbReference type="NCBIfam" id="TIGR01664">
    <property type="entry name" value="DNA-3'-Pase"/>
    <property type="match status" value="1"/>
</dbReference>
<dbReference type="InterPro" id="IPR006076">
    <property type="entry name" value="FAD-dep_OxRdtase"/>
</dbReference>
<proteinExistence type="predicted"/>
<evidence type="ECO:0000256" key="3">
    <source>
        <dbReference type="SAM" id="Phobius"/>
    </source>
</evidence>
<feature type="domain" description="FAD dependent oxidoreductase" evidence="4">
    <location>
        <begin position="9"/>
        <end position="395"/>
    </location>
</feature>
<dbReference type="Gene3D" id="3.50.50.60">
    <property type="entry name" value="FAD/NAD(P)-binding domain"/>
    <property type="match status" value="1"/>
</dbReference>
<accession>A0AAD9IAP8</accession>
<feature type="region of interest" description="Disordered" evidence="2">
    <location>
        <begin position="1082"/>
        <end position="1181"/>
    </location>
</feature>
<keyword evidence="1" id="KW-0539">Nucleus</keyword>
<dbReference type="PANTHER" id="PTHR12083:SF9">
    <property type="entry name" value="BIFUNCTIONAL POLYNUCLEOTIDE PHOSPHATASE_KINASE"/>
    <property type="match status" value="1"/>
</dbReference>
<dbReference type="GO" id="GO:0006281">
    <property type="term" value="P:DNA repair"/>
    <property type="evidence" value="ECO:0007669"/>
    <property type="project" value="TreeGrafter"/>
</dbReference>
<reference evidence="6" key="1">
    <citation type="journal article" date="2023" name="Mol. Plant Microbe Interact.">
        <title>Elucidating the Obligate Nature and Biological Capacity of an Invasive Fungal Corn Pathogen.</title>
        <authorList>
            <person name="MacCready J.S."/>
            <person name="Roggenkamp E.M."/>
            <person name="Gdanetz K."/>
            <person name="Chilvers M.I."/>
        </authorList>
    </citation>
    <scope>NUCLEOTIDE SEQUENCE</scope>
    <source>
        <strain evidence="6">PM02</strain>
    </source>
</reference>
<feature type="region of interest" description="Disordered" evidence="2">
    <location>
        <begin position="458"/>
        <end position="507"/>
    </location>
</feature>
<evidence type="ECO:0000256" key="2">
    <source>
        <dbReference type="SAM" id="MobiDB-lite"/>
    </source>
</evidence>
<sequence length="1574" mass="174814">MAQRKDSSYLIVGAGVFGVSTAYHLIKKHPGASVTLVDKDAFDADERVAASWDWNKVVRADYDDFMYCQLALEAQDLFTTDPLWKPFFHQTGVYWICRSDYAQNVIDHHKRLGRKDDIVALPVSEARKLYGGLFEDADYSGAKEVLVNRASGWAAAGDCLRAVTRETVRLGVRYVTAETAFLTFDERGRCTGVKTTAGDTLAADHTILSTGAYTPKLLELSAAKSGLANLRAGNRIVAAGITTGMAKLDEEDYRKYANMPVGFQGYTGHGKPFIGSLPPTKDGELKWWGAKIFANTREILPGRHVSAPPPAKDYSQWKVSRRLKQDIAEQRDLWYGRKSAKWKMTKHRICWDAFTTSSDFIISPHAAAPGLYVATCGSFHGFKFFPVLGKYVVQMLEDSLSPEMKGSRLEGEKTFTSCLSHVQAEEDAMPSQSGRSDERLQTLEEKLDLLLNGSGLPNHHARHGQAQRQVSYDEVTDASEKSLSVTPRSRSAGPNYPAGDNPNSSAVFDPDDVATGIDLYFRYCHRQPIWCFERGELGNLDCLPEELASSILALTSPFSEKRNQMQLYSSNAKTLIMLRIANGTVDIATIESLCLLSYASFLDGNVHLGQFYLGLSHQLCRSATLDMESAYAVEDATTDRKKRLFWSLQMLEQSYGRQDGFLSFPNDMRRPTLPASGNQVDVDLSWAPPLPRDDLGTSAPSEPGIWNTGVCLGWVWGQVRKYVSDCSHNILKEPWRHDSTYAKVLSDFLETENRIPICHRYDSVKFYERKMEELKMNRDYWTPWLKEQFTYHAIPTVLNHPFLYIVGAQHNPNLGIPNTFWRRSSEQALLHATWIVRMIDMVVDKQIPLVDPFFGHVAAIAATVHLYYCCAAAARLKHKSNTDFAKCRRFLKSFIPCSAACGALDRNLDRMTRIAAGRENMDVEDWMPSKIYLSVPLMWEILQFNSTADSQDIPSAGLLDASLTPAVPPVDSSDSSTLEIIVATSPEITINIADGGQEAPTSSYKRPPVSSSALRNSASRTTTHAASTSAAGSSSSSSSRTGVFDPPTVEQIDSLTFNTTPWLYADPSQLVGIGDMSLLQSEPGNACGSDTPPSIGSRTNIMEQDNGTASRRSSKRPAAEDRAISPPPLKRKTQGTVSRTAAADFFTPVSQKAKPRTRWSELGPHSDQGDGDGDGDGDDMRPTLLIGRYVPEQAKPEHALQRRKVAAFDLDSTLITTSSGKKHGTDATDWKWWHGSVPGRLRKLYNEEGYRVVILTNQAGLTLHPDGKRKAPRNVKDRVAAFQQKCNSLATQLDFPLAIYAATGKDVFRKPRTGMWDTMLRDHYGPAHQADGGVDLAGSMFVGDAGGRVATAKTAKDFSCSDRNLARNIGIQYFSPEEFFLGEEPRPYVRDFDPHDVPAAEGCESSLVAFTKSTEPEVVLFCGPPGAGKSTFYFRHLAPLEYERVNQDKLKSKDKCFKTASEALQDGRSVAIDNTNADADTRAQWVQLAKRHGVSIRCVWFKTPLPLCEHNDAVRSMNKSLNPESRSGLPKLAFTGFASRFVPPTRQEGFREMVEVDFRFRGTAEEYKIWARYW</sequence>
<feature type="region of interest" description="Disordered" evidence="2">
    <location>
        <begin position="992"/>
        <end position="1047"/>
    </location>
</feature>
<dbReference type="NCBIfam" id="TIGR01662">
    <property type="entry name" value="HAD-SF-IIIA"/>
    <property type="match status" value="1"/>
</dbReference>
<dbReference type="Proteomes" id="UP001217918">
    <property type="component" value="Unassembled WGS sequence"/>
</dbReference>
<keyword evidence="3" id="KW-0812">Transmembrane</keyword>
<evidence type="ECO:0000313" key="7">
    <source>
        <dbReference type="Proteomes" id="UP001217918"/>
    </source>
</evidence>
<dbReference type="InterPro" id="IPR007219">
    <property type="entry name" value="XnlR_reg_dom"/>
</dbReference>
<keyword evidence="3" id="KW-1133">Transmembrane helix</keyword>
<evidence type="ECO:0000256" key="1">
    <source>
        <dbReference type="ARBA" id="ARBA00023242"/>
    </source>
</evidence>
<dbReference type="SUPFAM" id="SSF52540">
    <property type="entry name" value="P-loop containing nucleoside triphosphate hydrolases"/>
    <property type="match status" value="1"/>
</dbReference>
<dbReference type="InterPro" id="IPR006551">
    <property type="entry name" value="Polynucleotide_phosphatase"/>
</dbReference>
<dbReference type="SUPFAM" id="SSF56784">
    <property type="entry name" value="HAD-like"/>
    <property type="match status" value="1"/>
</dbReference>
<dbReference type="GO" id="GO:0008270">
    <property type="term" value="F:zinc ion binding"/>
    <property type="evidence" value="ECO:0007669"/>
    <property type="project" value="InterPro"/>
</dbReference>
<evidence type="ECO:0008006" key="8">
    <source>
        <dbReference type="Google" id="ProtNLM"/>
    </source>
</evidence>
<dbReference type="InterPro" id="IPR036188">
    <property type="entry name" value="FAD/NAD-bd_sf"/>
</dbReference>
<dbReference type="Gene3D" id="3.40.50.1000">
    <property type="entry name" value="HAD superfamily/HAD-like"/>
    <property type="match status" value="1"/>
</dbReference>
<dbReference type="InterPro" id="IPR013954">
    <property type="entry name" value="PNK3P"/>
</dbReference>
<feature type="compositionally biased region" description="Polar residues" evidence="2">
    <location>
        <begin position="999"/>
        <end position="1016"/>
    </location>
</feature>
<dbReference type="Pfam" id="PF01266">
    <property type="entry name" value="DAO"/>
    <property type="match status" value="1"/>
</dbReference>
<dbReference type="PANTHER" id="PTHR12083">
    <property type="entry name" value="BIFUNCTIONAL POLYNUCLEOTIDE PHOSPHATASE/KINASE"/>
    <property type="match status" value="1"/>
</dbReference>
<dbReference type="GO" id="GO:0046403">
    <property type="term" value="F:polynucleotide 3'-phosphatase activity"/>
    <property type="evidence" value="ECO:0007669"/>
    <property type="project" value="TreeGrafter"/>
</dbReference>
<name>A0AAD9IAP8_9PEZI</name>
<feature type="compositionally biased region" description="Low complexity" evidence="2">
    <location>
        <begin position="1017"/>
        <end position="1042"/>
    </location>
</feature>
<dbReference type="CDD" id="cd12148">
    <property type="entry name" value="fungal_TF_MHR"/>
    <property type="match status" value="1"/>
</dbReference>
<keyword evidence="7" id="KW-1185">Reference proteome</keyword>
<dbReference type="Pfam" id="PF08645">
    <property type="entry name" value="PNK3P"/>
    <property type="match status" value="1"/>
</dbReference>
<dbReference type="Pfam" id="PF04082">
    <property type="entry name" value="Fungal_trans"/>
    <property type="match status" value="1"/>
</dbReference>